<evidence type="ECO:0000313" key="5">
    <source>
        <dbReference type="EMBL" id="ERF72065.1"/>
    </source>
</evidence>
<comment type="similarity">
    <text evidence="1">Belongs to the IUNH family.</text>
</comment>
<dbReference type="EMBL" id="KE721116">
    <property type="protein sequence ID" value="ERF72065.1"/>
    <property type="molecule type" value="Genomic_DNA"/>
</dbReference>
<dbReference type="InterPro" id="IPR036452">
    <property type="entry name" value="Ribo_hydro-like"/>
</dbReference>
<dbReference type="RefSeq" id="XP_007802292.1">
    <property type="nucleotide sequence ID" value="XM_007804101.1"/>
</dbReference>
<dbReference type="GO" id="GO:0006216">
    <property type="term" value="P:cytidine catabolic process"/>
    <property type="evidence" value="ECO:0007669"/>
    <property type="project" value="EnsemblFungi"/>
</dbReference>
<dbReference type="GO" id="GO:0008655">
    <property type="term" value="P:pyrimidine-containing compound salvage"/>
    <property type="evidence" value="ECO:0007669"/>
    <property type="project" value="EnsemblFungi"/>
</dbReference>
<keyword evidence="2" id="KW-0378">Hydrolase</keyword>
<proteinExistence type="inferred from homology"/>
<dbReference type="GO" id="GO:0045437">
    <property type="term" value="F:uridine nucleosidase activity"/>
    <property type="evidence" value="ECO:0007669"/>
    <property type="project" value="EnsemblFungi"/>
</dbReference>
<evidence type="ECO:0000313" key="6">
    <source>
        <dbReference type="Proteomes" id="UP000019373"/>
    </source>
</evidence>
<dbReference type="CDD" id="cd02651">
    <property type="entry name" value="nuc_hydro_IU_UC_XIUA"/>
    <property type="match status" value="1"/>
</dbReference>
<sequence>MAEATSKKEKIPLWLDCDPGHDDAFAILFAAYHPALHLLGISTGYGNASLDRTTSNALSIREAIGRPDIPVIPGTRKPFSREAHHAPEIHGESGLDGTDFLPSPTTSALRCNAIVDMYEALMACPPHTAWLVTTGPLTNAALLFTTFPNMVDHLGGLSIMGGAVGTNFTHANLGRPFRDASGQTRERIGNHTPYAEFNIWCDPESAQSIFSNPRLSSKTTLITLDLTHQVFATESVRHLVLYSTKDEDRQNSGRSTRLRRMFYELLIFFASTYADVFGLTDGPPLHDPLAVAVLLAEYGDGQTRIGFDDRGRERFRIEVELTEPELGRTRISAASEGVRIPRSLDTPRFWKILEECLERADAQVGRIPVL</sequence>
<dbReference type="GO" id="GO:0006218">
    <property type="term" value="P:uridine catabolic process"/>
    <property type="evidence" value="ECO:0007669"/>
    <property type="project" value="EnsemblFungi"/>
</dbReference>
<evidence type="ECO:0000259" key="4">
    <source>
        <dbReference type="Pfam" id="PF01156"/>
    </source>
</evidence>
<keyword evidence="6" id="KW-1185">Reference proteome</keyword>
<dbReference type="InterPro" id="IPR023186">
    <property type="entry name" value="IUNH"/>
</dbReference>
<dbReference type="GeneID" id="19239936"/>
<dbReference type="PANTHER" id="PTHR12304">
    <property type="entry name" value="INOSINE-URIDINE PREFERRING NUCLEOSIDE HYDROLASE"/>
    <property type="match status" value="1"/>
</dbReference>
<dbReference type="GO" id="GO:0070635">
    <property type="term" value="F:nicotinamide riboside hydrolase activity"/>
    <property type="evidence" value="ECO:0007669"/>
    <property type="project" value="EnsemblFungi"/>
</dbReference>
<dbReference type="OrthoDB" id="432381at2759"/>
<dbReference type="GO" id="GO:0034355">
    <property type="term" value="P:NAD+ biosynthetic process via the salvage pathway"/>
    <property type="evidence" value="ECO:0007669"/>
    <property type="project" value="EnsemblFungi"/>
</dbReference>
<dbReference type="eggNOG" id="KOG2938">
    <property type="taxonomic scope" value="Eukaryota"/>
</dbReference>
<dbReference type="OMA" id="WVGVETK"/>
<feature type="domain" description="Inosine/uridine-preferring nucleoside hydrolase" evidence="4">
    <location>
        <begin position="13"/>
        <end position="351"/>
    </location>
</feature>
<evidence type="ECO:0000256" key="3">
    <source>
        <dbReference type="ARBA" id="ARBA00023295"/>
    </source>
</evidence>
<dbReference type="PANTHER" id="PTHR12304:SF4">
    <property type="entry name" value="URIDINE NUCLEOSIDASE"/>
    <property type="match status" value="1"/>
</dbReference>
<dbReference type="Proteomes" id="UP000019373">
    <property type="component" value="Unassembled WGS sequence"/>
</dbReference>
<dbReference type="GO" id="GO:0019358">
    <property type="term" value="P:nicotinate nucleotide salvage"/>
    <property type="evidence" value="ECO:0007669"/>
    <property type="project" value="EnsemblFungi"/>
</dbReference>
<dbReference type="SUPFAM" id="SSF53590">
    <property type="entry name" value="Nucleoside hydrolase"/>
    <property type="match status" value="1"/>
</dbReference>
<dbReference type="GO" id="GO:0005829">
    <property type="term" value="C:cytosol"/>
    <property type="evidence" value="ECO:0007669"/>
    <property type="project" value="TreeGrafter"/>
</dbReference>
<dbReference type="Gene3D" id="3.90.245.10">
    <property type="entry name" value="Ribonucleoside hydrolase-like"/>
    <property type="match status" value="1"/>
</dbReference>
<name>U1HNW0_ENDPU</name>
<evidence type="ECO:0000256" key="1">
    <source>
        <dbReference type="ARBA" id="ARBA00009176"/>
    </source>
</evidence>
<dbReference type="GO" id="GO:0070636">
    <property type="term" value="F:nicotinic acid riboside hydrolase activity"/>
    <property type="evidence" value="ECO:0007669"/>
    <property type="project" value="EnsemblFungi"/>
</dbReference>
<accession>U1HNW0</accession>
<keyword evidence="3" id="KW-0326">Glycosidase</keyword>
<evidence type="ECO:0000256" key="2">
    <source>
        <dbReference type="ARBA" id="ARBA00022801"/>
    </source>
</evidence>
<dbReference type="GO" id="GO:0006152">
    <property type="term" value="P:purine nucleoside catabolic process"/>
    <property type="evidence" value="ECO:0007669"/>
    <property type="project" value="TreeGrafter"/>
</dbReference>
<dbReference type="HOGENOM" id="CLU_036838_2_0_1"/>
<dbReference type="Pfam" id="PF01156">
    <property type="entry name" value="IU_nuc_hydro"/>
    <property type="match status" value="1"/>
</dbReference>
<dbReference type="GO" id="GO:0008477">
    <property type="term" value="F:purine nucleosidase activity"/>
    <property type="evidence" value="ECO:0007669"/>
    <property type="project" value="TreeGrafter"/>
</dbReference>
<dbReference type="InterPro" id="IPR001910">
    <property type="entry name" value="Inosine/uridine_hydrolase_dom"/>
</dbReference>
<protein>
    <recommendedName>
        <fullName evidence="4">Inosine/uridine-preferring nucleoside hydrolase domain-containing protein</fullName>
    </recommendedName>
</protein>
<dbReference type="AlphaFoldDB" id="U1HNW0"/>
<gene>
    <name evidence="5" type="ORF">EPUS_04983</name>
</gene>
<reference evidence="6" key="1">
    <citation type="journal article" date="2014" name="BMC Genomics">
        <title>Genome characteristics reveal the impact of lichenization on lichen-forming fungus Endocarpon pusillum Hedwig (Verrucariales, Ascomycota).</title>
        <authorList>
            <person name="Wang Y.-Y."/>
            <person name="Liu B."/>
            <person name="Zhang X.-Y."/>
            <person name="Zhou Q.-M."/>
            <person name="Zhang T."/>
            <person name="Li H."/>
            <person name="Yu Y.-F."/>
            <person name="Zhang X.-L."/>
            <person name="Hao X.-Y."/>
            <person name="Wang M."/>
            <person name="Wang L."/>
            <person name="Wei J.-C."/>
        </authorList>
    </citation>
    <scope>NUCLEOTIDE SEQUENCE [LARGE SCALE GENOMIC DNA]</scope>
    <source>
        <strain evidence="6">Z07020 / HMAS-L-300199</strain>
    </source>
</reference>
<organism evidence="5 6">
    <name type="scientific">Endocarpon pusillum (strain Z07020 / HMAS-L-300199)</name>
    <name type="common">Lichen-forming fungus</name>
    <dbReference type="NCBI Taxonomy" id="1263415"/>
    <lineage>
        <taxon>Eukaryota</taxon>
        <taxon>Fungi</taxon>
        <taxon>Dikarya</taxon>
        <taxon>Ascomycota</taxon>
        <taxon>Pezizomycotina</taxon>
        <taxon>Eurotiomycetes</taxon>
        <taxon>Chaetothyriomycetidae</taxon>
        <taxon>Verrucariales</taxon>
        <taxon>Verrucariaceae</taxon>
        <taxon>Endocarpon</taxon>
    </lineage>
</organism>